<comment type="caution">
    <text evidence="6">The sequence shown here is derived from an EMBL/GenBank/DDBJ whole genome shotgun (WGS) entry which is preliminary data.</text>
</comment>
<dbReference type="Proteomes" id="UP000605848">
    <property type="component" value="Unassembled WGS sequence"/>
</dbReference>
<dbReference type="PROSITE" id="PS50948">
    <property type="entry name" value="PAN"/>
    <property type="match status" value="1"/>
</dbReference>
<dbReference type="GO" id="GO:0006508">
    <property type="term" value="P:proteolysis"/>
    <property type="evidence" value="ECO:0007669"/>
    <property type="project" value="InterPro"/>
</dbReference>
<name>A0A937D527_9HYPH</name>
<dbReference type="SMART" id="SM00223">
    <property type="entry name" value="APPLE"/>
    <property type="match status" value="1"/>
</dbReference>
<dbReference type="InterPro" id="IPR003609">
    <property type="entry name" value="Pan_app"/>
</dbReference>
<evidence type="ECO:0000256" key="2">
    <source>
        <dbReference type="ARBA" id="ARBA00023157"/>
    </source>
</evidence>
<proteinExistence type="predicted"/>
<sequence length="334" mass="36348">MQVRHDTSLLEKAIEQVLLRASIPTLQAQAEALEKTNKAVAIRRIATGAAIALVAIGLGLGIKFALDRDLTLASPEPQIEAQVRPDPTPQLPKVALGAQDIHAPKPGQPPSQPDIVTTNFTKFANRQVELLGRNWTVSVGHHFDNEADTSWKRAWCYTLTDVNGVEVKVELASRLTPAAQPIAPTANLATMQHAELDINDVLTLASKCPWADREFSVSDLQVPPSVKGPKPLPPVSQPRLPAPSVSQPLPQQEFVAADEFDIPGGDYRVEKEVPLELCTSLCQSEAQCRAYTYNKTARWCFLKDRVGEGQRFIGAFSGMKKTAPTAGNAAGQWR</sequence>
<evidence type="ECO:0000313" key="6">
    <source>
        <dbReference type="EMBL" id="MBL0408195.1"/>
    </source>
</evidence>
<dbReference type="EMBL" id="JAEQMY010000162">
    <property type="protein sequence ID" value="MBL0408195.1"/>
    <property type="molecule type" value="Genomic_DNA"/>
</dbReference>
<keyword evidence="7" id="KW-1185">Reference proteome</keyword>
<keyword evidence="4" id="KW-0812">Transmembrane</keyword>
<feature type="region of interest" description="Disordered" evidence="3">
    <location>
        <begin position="221"/>
        <end position="247"/>
    </location>
</feature>
<evidence type="ECO:0000256" key="3">
    <source>
        <dbReference type="SAM" id="MobiDB-lite"/>
    </source>
</evidence>
<dbReference type="GO" id="GO:0005576">
    <property type="term" value="C:extracellular region"/>
    <property type="evidence" value="ECO:0007669"/>
    <property type="project" value="InterPro"/>
</dbReference>
<reference evidence="6" key="1">
    <citation type="submission" date="2021-01" db="EMBL/GenBank/DDBJ databases">
        <title>Microvirga sp.</title>
        <authorList>
            <person name="Kim M.K."/>
        </authorList>
    </citation>
    <scope>NUCLEOTIDE SEQUENCE</scope>
    <source>
        <strain evidence="6">5420S-16</strain>
    </source>
</reference>
<keyword evidence="4" id="KW-0472">Membrane</keyword>
<dbReference type="AlphaFoldDB" id="A0A937D527"/>
<keyword evidence="2" id="KW-1015">Disulfide bond</keyword>
<keyword evidence="4" id="KW-1133">Transmembrane helix</keyword>
<organism evidence="6 7">
    <name type="scientific">Microvirga aerilata</name>
    <dbReference type="NCBI Taxonomy" id="670292"/>
    <lineage>
        <taxon>Bacteria</taxon>
        <taxon>Pseudomonadati</taxon>
        <taxon>Pseudomonadota</taxon>
        <taxon>Alphaproteobacteria</taxon>
        <taxon>Hyphomicrobiales</taxon>
        <taxon>Methylobacteriaceae</taxon>
        <taxon>Microvirga</taxon>
    </lineage>
</organism>
<evidence type="ECO:0000313" key="7">
    <source>
        <dbReference type="Proteomes" id="UP000605848"/>
    </source>
</evidence>
<evidence type="ECO:0000256" key="4">
    <source>
        <dbReference type="SAM" id="Phobius"/>
    </source>
</evidence>
<dbReference type="RefSeq" id="WP_202065982.1">
    <property type="nucleotide sequence ID" value="NZ_JAEQMY010000162.1"/>
</dbReference>
<evidence type="ECO:0000256" key="1">
    <source>
        <dbReference type="ARBA" id="ARBA00022737"/>
    </source>
</evidence>
<accession>A0A937D527</accession>
<dbReference type="CDD" id="cd01100">
    <property type="entry name" value="APPLE_Factor_XI_like"/>
    <property type="match status" value="1"/>
</dbReference>
<gene>
    <name evidence="6" type="ORF">JKG68_30375</name>
</gene>
<protein>
    <recommendedName>
        <fullName evidence="5">Apple domain-containing protein</fullName>
    </recommendedName>
</protein>
<dbReference type="InterPro" id="IPR000177">
    <property type="entry name" value="Apple"/>
</dbReference>
<dbReference type="SUPFAM" id="SSF57414">
    <property type="entry name" value="Hairpin loop containing domain-like"/>
    <property type="match status" value="1"/>
</dbReference>
<evidence type="ECO:0000259" key="5">
    <source>
        <dbReference type="PROSITE" id="PS50948"/>
    </source>
</evidence>
<dbReference type="Gene3D" id="3.50.4.10">
    <property type="entry name" value="Hepatocyte Growth Factor"/>
    <property type="match status" value="1"/>
</dbReference>
<feature type="domain" description="Apple" evidence="5">
    <location>
        <begin position="249"/>
        <end position="326"/>
    </location>
</feature>
<feature type="transmembrane region" description="Helical" evidence="4">
    <location>
        <begin position="45"/>
        <end position="66"/>
    </location>
</feature>
<dbReference type="Pfam" id="PF00024">
    <property type="entry name" value="PAN_1"/>
    <property type="match status" value="1"/>
</dbReference>
<keyword evidence="1" id="KW-0677">Repeat</keyword>